<sequence length="81" mass="8878">MSVATVVSKAELEELKGFLDAYIDSTGESVTEIANRAGVNRRIMSEFRNGSTKGSPQLENYIRTLRAIGKKTIVVDDNSDL</sequence>
<dbReference type="EMBL" id="SJPU01000002">
    <property type="protein sequence ID" value="TWU15062.1"/>
    <property type="molecule type" value="Genomic_DNA"/>
</dbReference>
<reference evidence="1 2" key="1">
    <citation type="journal article" date="2020" name="Antonie Van Leeuwenhoek">
        <title>Rhodopirellula heiligendammensis sp. nov., Rhodopirellula pilleata sp. nov., and Rhodopirellula solitaria sp. nov. isolated from natural or artificial marine surfaces in Northern Germany and California, USA, and emended description of the genus Rhodopirellula.</title>
        <authorList>
            <person name="Kallscheuer N."/>
            <person name="Wiegand S."/>
            <person name="Jogler M."/>
            <person name="Boedeker C."/>
            <person name="Peeters S.H."/>
            <person name="Rast P."/>
            <person name="Heuer A."/>
            <person name="Jetten M.S.M."/>
            <person name="Rohde M."/>
            <person name="Jogler C."/>
        </authorList>
    </citation>
    <scope>NUCLEOTIDE SEQUENCE [LARGE SCALE GENOMIC DNA]</scope>
    <source>
        <strain evidence="1 2">Poly21</strain>
    </source>
</reference>
<keyword evidence="2" id="KW-1185">Reference proteome</keyword>
<organism evidence="1 2">
    <name type="scientific">Allorhodopirellula heiligendammensis</name>
    <dbReference type="NCBI Taxonomy" id="2714739"/>
    <lineage>
        <taxon>Bacteria</taxon>
        <taxon>Pseudomonadati</taxon>
        <taxon>Planctomycetota</taxon>
        <taxon>Planctomycetia</taxon>
        <taxon>Pirellulales</taxon>
        <taxon>Pirellulaceae</taxon>
        <taxon>Allorhodopirellula</taxon>
    </lineage>
</organism>
<name>A0A5C6BTA7_9BACT</name>
<protein>
    <recommendedName>
        <fullName evidence="3">HTH cro/C1-type domain-containing protein</fullName>
    </recommendedName>
</protein>
<gene>
    <name evidence="1" type="ORF">Poly21_22530</name>
</gene>
<evidence type="ECO:0008006" key="3">
    <source>
        <dbReference type="Google" id="ProtNLM"/>
    </source>
</evidence>
<dbReference type="Proteomes" id="UP000319908">
    <property type="component" value="Unassembled WGS sequence"/>
</dbReference>
<dbReference type="AlphaFoldDB" id="A0A5C6BTA7"/>
<proteinExistence type="predicted"/>
<evidence type="ECO:0000313" key="2">
    <source>
        <dbReference type="Proteomes" id="UP000319908"/>
    </source>
</evidence>
<accession>A0A5C6BTA7</accession>
<evidence type="ECO:0000313" key="1">
    <source>
        <dbReference type="EMBL" id="TWU15062.1"/>
    </source>
</evidence>
<comment type="caution">
    <text evidence="1">The sequence shown here is derived from an EMBL/GenBank/DDBJ whole genome shotgun (WGS) entry which is preliminary data.</text>
</comment>